<dbReference type="GeneID" id="77944043"/>
<evidence type="ECO:0000259" key="5">
    <source>
        <dbReference type="SMART" id="SM01024"/>
    </source>
</evidence>
<keyword evidence="3" id="KW-0812">Transmembrane</keyword>
<dbReference type="KEGG" id="vg:77944043"/>
<dbReference type="EMBL" id="MZ501267">
    <property type="protein sequence ID" value="QZA70638.1"/>
    <property type="molecule type" value="Genomic_DNA"/>
</dbReference>
<keyword evidence="3" id="KW-0472">Membrane</keyword>
<comment type="subcellular location">
    <subcellularLocation>
        <location evidence="1">Membrane</location>
        <topology evidence="1">Single-pass membrane protein</topology>
    </subcellularLocation>
</comment>
<dbReference type="Pfam" id="PF08740">
    <property type="entry name" value="BCS1_N"/>
    <property type="match status" value="1"/>
</dbReference>
<dbReference type="InterPro" id="IPR003593">
    <property type="entry name" value="AAA+_ATPase"/>
</dbReference>
<sequence>MIEWVMGLYQSVLDQSAHMPQAQAALITISSVSIAGLIGFLLIKLPRTIGNFVRNQCMSSLIFNTASSTYSEYNQLQYIAFLQWFSKNAWFNWSRVISFDGDPRKIAKGSVGPGVGTHLFMFNRRFFFFRIAELESNGSAYSKFKISIHVLSRNKEHLHKLMDTFMLKSDTENTITVYESGKQEWNWVTTLERRGIENYVLSEKVKRELIKPLMEFQNNKDWYIKRGLDYKFTALLYGPPGTGKSSLARLIASMLNRDLYLLNMGSADNYLRLFQGAKGGLVLMEDIDAFGITRKRTNEETDVQEGATISGVEDSNNAEDLVGSAISEFMSGSLSELLNALQGVLPLDDLIVLMTTNHPEKLDSALIRDGRVDVRIEIGYLNTADIACYYKLVYEQDYTGEEFPSLAAATVHKAFLMNKFSPEGFVSNLMAKKEDNVIQLTANGE</sequence>
<dbReference type="InterPro" id="IPR050747">
    <property type="entry name" value="Mitochondrial_chaperone_BCS1"/>
</dbReference>
<keyword evidence="3" id="KW-1133">Transmembrane helix</keyword>
<organism evidence="6 7">
    <name type="scientific">Erwinia phage AH04</name>
    <dbReference type="NCBI Taxonomy" id="2869569"/>
    <lineage>
        <taxon>Viruses</taxon>
        <taxon>Duplodnaviria</taxon>
        <taxon>Heunggongvirae</taxon>
        <taxon>Uroviricota</taxon>
        <taxon>Caudoviricetes</taxon>
        <taxon>Chimalliviridae</taxon>
        <taxon>Meadowvirus</taxon>
        <taxon>Meadowvirus AH04</taxon>
    </lineage>
</organism>
<feature type="domain" description="BCS1 N-terminal" evidence="5">
    <location>
        <begin position="33"/>
        <end position="191"/>
    </location>
</feature>
<dbReference type="InterPro" id="IPR014851">
    <property type="entry name" value="BCS1_N"/>
</dbReference>
<dbReference type="InterPro" id="IPR003960">
    <property type="entry name" value="ATPase_AAA_CS"/>
</dbReference>
<dbReference type="GO" id="GO:0016887">
    <property type="term" value="F:ATP hydrolysis activity"/>
    <property type="evidence" value="ECO:0007669"/>
    <property type="project" value="InterPro"/>
</dbReference>
<dbReference type="SMART" id="SM01024">
    <property type="entry name" value="BCS1_N"/>
    <property type="match status" value="1"/>
</dbReference>
<comment type="similarity">
    <text evidence="2">Belongs to the AAA ATPase family. BCS1 subfamily.</text>
</comment>
<reference evidence="6" key="1">
    <citation type="submission" date="2021-07" db="EMBL/GenBank/DDBJ databases">
        <authorList>
            <person name="Roth S.J."/>
            <person name="Krukonis G.P."/>
            <person name="Delesalle V.A."/>
        </authorList>
    </citation>
    <scope>NUCLEOTIDE SEQUENCE</scope>
</reference>
<dbReference type="Gene3D" id="3.40.50.300">
    <property type="entry name" value="P-loop containing nucleotide triphosphate hydrolases"/>
    <property type="match status" value="1"/>
</dbReference>
<dbReference type="SUPFAM" id="SSF52540">
    <property type="entry name" value="P-loop containing nucleoside triphosphate hydrolases"/>
    <property type="match status" value="1"/>
</dbReference>
<name>A0AAE7X0Z1_9CAUD</name>
<dbReference type="Proteomes" id="UP000827517">
    <property type="component" value="Segment"/>
</dbReference>
<accession>A0AAE7X0Z1</accession>
<keyword evidence="7" id="KW-1185">Reference proteome</keyword>
<dbReference type="GO" id="GO:0005524">
    <property type="term" value="F:ATP binding"/>
    <property type="evidence" value="ECO:0007669"/>
    <property type="project" value="InterPro"/>
</dbReference>
<dbReference type="PROSITE" id="PS00674">
    <property type="entry name" value="AAA"/>
    <property type="match status" value="1"/>
</dbReference>
<protein>
    <submittedName>
        <fullName evidence="6">AAA-ATPase</fullName>
    </submittedName>
</protein>
<gene>
    <name evidence="6" type="primary">163</name>
    <name evidence="6" type="ORF">AH04_163</name>
</gene>
<dbReference type="GO" id="GO:0016020">
    <property type="term" value="C:membrane"/>
    <property type="evidence" value="ECO:0007669"/>
    <property type="project" value="UniProtKB-SubCell"/>
</dbReference>
<feature type="transmembrane region" description="Helical" evidence="3">
    <location>
        <begin position="22"/>
        <end position="43"/>
    </location>
</feature>
<proteinExistence type="inferred from homology"/>
<evidence type="ECO:0000259" key="4">
    <source>
        <dbReference type="SMART" id="SM00382"/>
    </source>
</evidence>
<dbReference type="Pfam" id="PF00004">
    <property type="entry name" value="AAA"/>
    <property type="match status" value="1"/>
</dbReference>
<evidence type="ECO:0000256" key="2">
    <source>
        <dbReference type="ARBA" id="ARBA00007448"/>
    </source>
</evidence>
<feature type="domain" description="AAA+ ATPase" evidence="4">
    <location>
        <begin position="230"/>
        <end position="382"/>
    </location>
</feature>
<dbReference type="InterPro" id="IPR003959">
    <property type="entry name" value="ATPase_AAA_core"/>
</dbReference>
<evidence type="ECO:0000256" key="1">
    <source>
        <dbReference type="ARBA" id="ARBA00004167"/>
    </source>
</evidence>
<dbReference type="RefSeq" id="YP_010667917.1">
    <property type="nucleotide sequence ID" value="NC_070952.1"/>
</dbReference>
<dbReference type="SMART" id="SM00382">
    <property type="entry name" value="AAA"/>
    <property type="match status" value="1"/>
</dbReference>
<evidence type="ECO:0000256" key="3">
    <source>
        <dbReference type="SAM" id="Phobius"/>
    </source>
</evidence>
<dbReference type="PANTHER" id="PTHR23070">
    <property type="entry name" value="BCS1 AAA-TYPE ATPASE"/>
    <property type="match status" value="1"/>
</dbReference>
<evidence type="ECO:0000313" key="6">
    <source>
        <dbReference type="EMBL" id="QZA70638.1"/>
    </source>
</evidence>
<evidence type="ECO:0000313" key="7">
    <source>
        <dbReference type="Proteomes" id="UP000827517"/>
    </source>
</evidence>
<dbReference type="InterPro" id="IPR027417">
    <property type="entry name" value="P-loop_NTPase"/>
</dbReference>